<name>A0A7C5XMM4_9CREN</name>
<dbReference type="AlphaFoldDB" id="A0A7C5XMM4"/>
<dbReference type="InterPro" id="IPR036390">
    <property type="entry name" value="WH_DNA-bd_sf"/>
</dbReference>
<gene>
    <name evidence="1" type="ORF">ENM84_05000</name>
</gene>
<dbReference type="SUPFAM" id="SSF46785">
    <property type="entry name" value="Winged helix' DNA-binding domain"/>
    <property type="match status" value="1"/>
</dbReference>
<organism evidence="1">
    <name type="scientific">Ignisphaera aggregans</name>
    <dbReference type="NCBI Taxonomy" id="334771"/>
    <lineage>
        <taxon>Archaea</taxon>
        <taxon>Thermoproteota</taxon>
        <taxon>Thermoprotei</taxon>
        <taxon>Desulfurococcales</taxon>
        <taxon>Desulfurococcaceae</taxon>
        <taxon>Ignisphaera</taxon>
    </lineage>
</organism>
<proteinExistence type="predicted"/>
<comment type="caution">
    <text evidence="1">The sequence shown here is derived from an EMBL/GenBank/DDBJ whole genome shotgun (WGS) entry which is preliminary data.</text>
</comment>
<protein>
    <submittedName>
        <fullName evidence="1">Uncharacterized protein</fullName>
    </submittedName>
</protein>
<evidence type="ECO:0000313" key="1">
    <source>
        <dbReference type="EMBL" id="HHP82007.1"/>
    </source>
</evidence>
<dbReference type="EMBL" id="DRZI01000210">
    <property type="protein sequence ID" value="HHP82007.1"/>
    <property type="molecule type" value="Genomic_DNA"/>
</dbReference>
<sequence>MNEKSIASKIIEYLKWHPNAKPSEIADFLGVNPRIVRVILSRLRARGILVKTERGYSLRSEALSGREGAGFGALKDSLSKEESDVDIKVGEAIEHQQMQFDVFQKAKQLEVFNEVVKRVELLEQRVSQLEKFVEEFKGVVKSIQQQYQTTLQKDASRKCDFQKLVGEAIEVLKMGFEAIRIGDQHSLDSLLIDLEDVLERLKRCRAVQWEE</sequence>
<accession>A0A7C5XMM4</accession>
<reference evidence="1" key="1">
    <citation type="journal article" date="2020" name="mSystems">
        <title>Genome- and Community-Level Interaction Insights into Carbon Utilization and Element Cycling Functions of Hydrothermarchaeota in Hydrothermal Sediment.</title>
        <authorList>
            <person name="Zhou Z."/>
            <person name="Liu Y."/>
            <person name="Xu W."/>
            <person name="Pan J."/>
            <person name="Luo Z.H."/>
            <person name="Li M."/>
        </authorList>
    </citation>
    <scope>NUCLEOTIDE SEQUENCE [LARGE SCALE GENOMIC DNA]</scope>
    <source>
        <strain evidence="1">SpSt-1121</strain>
    </source>
</reference>